<name>A0A521FYF9_9BACT</name>
<dbReference type="Proteomes" id="UP000316238">
    <property type="component" value="Unassembled WGS sequence"/>
</dbReference>
<evidence type="ECO:0000313" key="1">
    <source>
        <dbReference type="EMBL" id="TAA73794.1"/>
    </source>
</evidence>
<evidence type="ECO:0000313" key="2">
    <source>
        <dbReference type="Proteomes" id="UP000316238"/>
    </source>
</evidence>
<gene>
    <name evidence="1" type="ORF">CDV28_16012</name>
</gene>
<reference evidence="1" key="1">
    <citation type="submission" date="2017-07" db="EMBL/GenBank/DDBJ databases">
        <title>The cable genome - Insights into the physiology and evolution of filamentous bacteria capable of sulfide oxidation via long distance electron transfer.</title>
        <authorList>
            <person name="Thorup C."/>
            <person name="Bjerg J.T."/>
            <person name="Schreiber L."/>
            <person name="Nielsen L.P."/>
            <person name="Kjeldsen K.U."/>
            <person name="Boesen T."/>
            <person name="Boggild A."/>
            <person name="Meysman F."/>
            <person name="Geelhoed J."/>
            <person name="Schramm A."/>
        </authorList>
    </citation>
    <scope>NUCLEOTIDE SEQUENCE [LARGE SCALE GENOMIC DNA]</scope>
    <source>
        <strain evidence="1">GS</strain>
    </source>
</reference>
<dbReference type="EMBL" id="NQJD01000060">
    <property type="protein sequence ID" value="TAA73794.1"/>
    <property type="molecule type" value="Genomic_DNA"/>
</dbReference>
<protein>
    <submittedName>
        <fullName evidence="1">Uncharacterized protein</fullName>
    </submittedName>
</protein>
<sequence>HGQAGRAFWQPGGVLGNLVAFRALQLGNFLLHLQDRALLTLFDCCHDQGQNDKPHEHDIEFVKPGEDAVESLQSPEQPLDFISFFIQFPVILPRFCPTAFRRHDRRKASFRDQFSRLISFIRLIHDHRAGFRGRSQFYQQPAAFRRISGLAGRKRENHRAFSRCGNHMQFCCPSATGFADRLRAIFFNAPVPSG</sequence>
<organism evidence="1 2">
    <name type="scientific">Candidatus Electronema aureum</name>
    <dbReference type="NCBI Taxonomy" id="2005002"/>
    <lineage>
        <taxon>Bacteria</taxon>
        <taxon>Pseudomonadati</taxon>
        <taxon>Thermodesulfobacteriota</taxon>
        <taxon>Desulfobulbia</taxon>
        <taxon>Desulfobulbales</taxon>
        <taxon>Desulfobulbaceae</taxon>
        <taxon>Candidatus Electronema</taxon>
    </lineage>
</organism>
<accession>A0A521FYF9</accession>
<keyword evidence="2" id="KW-1185">Reference proteome</keyword>
<dbReference type="AlphaFoldDB" id="A0A521FYF9"/>
<comment type="caution">
    <text evidence="1">The sequence shown here is derived from an EMBL/GenBank/DDBJ whole genome shotgun (WGS) entry which is preliminary data.</text>
</comment>
<proteinExistence type="predicted"/>
<feature type="non-terminal residue" evidence="1">
    <location>
        <position position="1"/>
    </location>
</feature>